<protein>
    <submittedName>
        <fullName evidence="1">Uncharacterized protein</fullName>
    </submittedName>
</protein>
<proteinExistence type="predicted"/>
<name>A0A2P2QHL5_RHIMU</name>
<dbReference type="AlphaFoldDB" id="A0A2P2QHL5"/>
<accession>A0A2P2QHL5</accession>
<evidence type="ECO:0000313" key="1">
    <source>
        <dbReference type="EMBL" id="MBX66385.1"/>
    </source>
</evidence>
<reference evidence="1" key="1">
    <citation type="submission" date="2018-02" db="EMBL/GenBank/DDBJ databases">
        <title>Rhizophora mucronata_Transcriptome.</title>
        <authorList>
            <person name="Meera S.P."/>
            <person name="Sreeshan A."/>
            <person name="Augustine A."/>
        </authorList>
    </citation>
    <scope>NUCLEOTIDE SEQUENCE</scope>
    <source>
        <tissue evidence="1">Leaf</tissue>
    </source>
</reference>
<dbReference type="EMBL" id="GGEC01085901">
    <property type="protein sequence ID" value="MBX66385.1"/>
    <property type="molecule type" value="Transcribed_RNA"/>
</dbReference>
<sequence length="32" mass="3775">MSPPLKMVFHVNLVTQSWNSPIHQWVLFPPPF</sequence>
<organism evidence="1">
    <name type="scientific">Rhizophora mucronata</name>
    <name type="common">Asiatic mangrove</name>
    <dbReference type="NCBI Taxonomy" id="61149"/>
    <lineage>
        <taxon>Eukaryota</taxon>
        <taxon>Viridiplantae</taxon>
        <taxon>Streptophyta</taxon>
        <taxon>Embryophyta</taxon>
        <taxon>Tracheophyta</taxon>
        <taxon>Spermatophyta</taxon>
        <taxon>Magnoliopsida</taxon>
        <taxon>eudicotyledons</taxon>
        <taxon>Gunneridae</taxon>
        <taxon>Pentapetalae</taxon>
        <taxon>rosids</taxon>
        <taxon>fabids</taxon>
        <taxon>Malpighiales</taxon>
        <taxon>Rhizophoraceae</taxon>
        <taxon>Rhizophora</taxon>
    </lineage>
</organism>